<dbReference type="InterPro" id="IPR011598">
    <property type="entry name" value="bHLH_dom"/>
</dbReference>
<comment type="subcellular location">
    <subcellularLocation>
        <location evidence="1">Nucleus</location>
    </subcellularLocation>
</comment>
<protein>
    <recommendedName>
        <fullName evidence="6">BHLH domain-containing protein</fullName>
    </recommendedName>
</protein>
<proteinExistence type="inferred from homology"/>
<reference evidence="7" key="2">
    <citation type="journal article" date="2022" name="Hortic Res">
        <title>The genome of Dioscorea zingiberensis sheds light on the biosynthesis, origin and evolution of the medicinally important diosgenin saponins.</title>
        <authorList>
            <person name="Li Y."/>
            <person name="Tan C."/>
            <person name="Li Z."/>
            <person name="Guo J."/>
            <person name="Li S."/>
            <person name="Chen X."/>
            <person name="Wang C."/>
            <person name="Dai X."/>
            <person name="Yang H."/>
            <person name="Song W."/>
            <person name="Hou L."/>
            <person name="Xu J."/>
            <person name="Tong Z."/>
            <person name="Xu A."/>
            <person name="Yuan X."/>
            <person name="Wang W."/>
            <person name="Yang Q."/>
            <person name="Chen L."/>
            <person name="Sun Z."/>
            <person name="Wang K."/>
            <person name="Pan B."/>
            <person name="Chen J."/>
            <person name="Bao Y."/>
            <person name="Liu F."/>
            <person name="Qi X."/>
            <person name="Gang D.R."/>
            <person name="Wen J."/>
            <person name="Li J."/>
        </authorList>
    </citation>
    <scope>NUCLEOTIDE SEQUENCE</scope>
    <source>
        <strain evidence="7">Dzin_1.0</strain>
    </source>
</reference>
<dbReference type="Pfam" id="PF00010">
    <property type="entry name" value="HLH"/>
    <property type="match status" value="1"/>
</dbReference>
<keyword evidence="8" id="KW-1185">Reference proteome</keyword>
<keyword evidence="4" id="KW-0804">Transcription</keyword>
<evidence type="ECO:0000313" key="8">
    <source>
        <dbReference type="Proteomes" id="UP001085076"/>
    </source>
</evidence>
<sequence>MPRHHRLRDFMAAEGPESSNAMDFVNTVLDVGGDEECAEPTLMDLPEIRYKSKNLEAERRRRNKLNNKLFTLRSLMSKESTLTDAIDYIKQLQVERKVELSPMGHNKFLLKITCENRRGGFTKLVEVINSLGFEVTNVSSVAFSYVSQSVFFIEPKDGVTASMMSELKEFVSAFVGASEEP</sequence>
<dbReference type="PANTHER" id="PTHR31945">
    <property type="entry name" value="TRANSCRIPTION FACTOR SCREAM2-RELATED"/>
    <property type="match status" value="1"/>
</dbReference>
<dbReference type="InterPro" id="IPR036638">
    <property type="entry name" value="HLH_DNA-bd_sf"/>
</dbReference>
<gene>
    <name evidence="7" type="ORF">J5N97_011689</name>
</gene>
<comment type="caution">
    <text evidence="7">The sequence shown here is derived from an EMBL/GenBank/DDBJ whole genome shotgun (WGS) entry which is preliminary data.</text>
</comment>
<evidence type="ECO:0000256" key="4">
    <source>
        <dbReference type="ARBA" id="ARBA00023163"/>
    </source>
</evidence>
<evidence type="ECO:0000313" key="7">
    <source>
        <dbReference type="EMBL" id="KAJ0983434.1"/>
    </source>
</evidence>
<evidence type="ECO:0000259" key="6">
    <source>
        <dbReference type="SMART" id="SM00353"/>
    </source>
</evidence>
<dbReference type="InterPro" id="IPR054502">
    <property type="entry name" value="bHLH-TF_ACT-like_plant"/>
</dbReference>
<dbReference type="Pfam" id="PF22754">
    <property type="entry name" value="bHLH-TF_ACT-like_plant"/>
    <property type="match status" value="1"/>
</dbReference>
<dbReference type="AlphaFoldDB" id="A0A9D5HNR7"/>
<accession>A0A9D5HNR7</accession>
<dbReference type="EMBL" id="JAGGNH010000002">
    <property type="protein sequence ID" value="KAJ0983434.1"/>
    <property type="molecule type" value="Genomic_DNA"/>
</dbReference>
<reference evidence="7" key="1">
    <citation type="submission" date="2021-03" db="EMBL/GenBank/DDBJ databases">
        <authorList>
            <person name="Li Z."/>
            <person name="Yang C."/>
        </authorList>
    </citation>
    <scope>NUCLEOTIDE SEQUENCE</scope>
    <source>
        <strain evidence="7">Dzin_1.0</strain>
        <tissue evidence="7">Leaf</tissue>
    </source>
</reference>
<evidence type="ECO:0000256" key="5">
    <source>
        <dbReference type="ARBA" id="ARBA00023242"/>
    </source>
</evidence>
<dbReference type="SUPFAM" id="SSF47459">
    <property type="entry name" value="HLH, helix-loop-helix DNA-binding domain"/>
    <property type="match status" value="1"/>
</dbReference>
<dbReference type="SMART" id="SM00353">
    <property type="entry name" value="HLH"/>
    <property type="match status" value="1"/>
</dbReference>
<keyword evidence="5" id="KW-0539">Nucleus</keyword>
<evidence type="ECO:0000256" key="2">
    <source>
        <dbReference type="ARBA" id="ARBA00005510"/>
    </source>
</evidence>
<dbReference type="PANTHER" id="PTHR31945:SF68">
    <property type="entry name" value="TRANSCRIPTION FACTOR UDT1"/>
    <property type="match status" value="1"/>
</dbReference>
<keyword evidence="3" id="KW-0805">Transcription regulation</keyword>
<dbReference type="GO" id="GO:0046983">
    <property type="term" value="F:protein dimerization activity"/>
    <property type="evidence" value="ECO:0007669"/>
    <property type="project" value="InterPro"/>
</dbReference>
<evidence type="ECO:0000256" key="1">
    <source>
        <dbReference type="ARBA" id="ARBA00004123"/>
    </source>
</evidence>
<feature type="domain" description="BHLH" evidence="6">
    <location>
        <begin position="55"/>
        <end position="98"/>
    </location>
</feature>
<dbReference type="GO" id="GO:0005634">
    <property type="term" value="C:nucleus"/>
    <property type="evidence" value="ECO:0007669"/>
    <property type="project" value="UniProtKB-SubCell"/>
</dbReference>
<organism evidence="7 8">
    <name type="scientific">Dioscorea zingiberensis</name>
    <dbReference type="NCBI Taxonomy" id="325984"/>
    <lineage>
        <taxon>Eukaryota</taxon>
        <taxon>Viridiplantae</taxon>
        <taxon>Streptophyta</taxon>
        <taxon>Embryophyta</taxon>
        <taxon>Tracheophyta</taxon>
        <taxon>Spermatophyta</taxon>
        <taxon>Magnoliopsida</taxon>
        <taxon>Liliopsida</taxon>
        <taxon>Dioscoreales</taxon>
        <taxon>Dioscoreaceae</taxon>
        <taxon>Dioscorea</taxon>
    </lineage>
</organism>
<dbReference type="InterPro" id="IPR051358">
    <property type="entry name" value="TF_AMS/ICE1/BHLH6-like"/>
</dbReference>
<dbReference type="GO" id="GO:0003700">
    <property type="term" value="F:DNA-binding transcription factor activity"/>
    <property type="evidence" value="ECO:0007669"/>
    <property type="project" value="TreeGrafter"/>
</dbReference>
<comment type="similarity">
    <text evidence="2">Belongs to the bHLH protein family.</text>
</comment>
<evidence type="ECO:0000256" key="3">
    <source>
        <dbReference type="ARBA" id="ARBA00023015"/>
    </source>
</evidence>
<dbReference type="OrthoDB" id="690068at2759"/>
<dbReference type="Proteomes" id="UP001085076">
    <property type="component" value="Miscellaneous, Linkage group lg02"/>
</dbReference>
<dbReference type="Gene3D" id="4.10.280.10">
    <property type="entry name" value="Helix-loop-helix DNA-binding domain"/>
    <property type="match status" value="1"/>
</dbReference>
<dbReference type="GO" id="GO:0043565">
    <property type="term" value="F:sequence-specific DNA binding"/>
    <property type="evidence" value="ECO:0007669"/>
    <property type="project" value="TreeGrafter"/>
</dbReference>
<name>A0A9D5HNR7_9LILI</name>